<dbReference type="Proteomes" id="UP000030905">
    <property type="component" value="Chromosome"/>
</dbReference>
<dbReference type="InterPro" id="IPR005814">
    <property type="entry name" value="Aminotrans_3"/>
</dbReference>
<dbReference type="InterPro" id="IPR015422">
    <property type="entry name" value="PyrdxlP-dep_Trfase_small"/>
</dbReference>
<evidence type="ECO:0000256" key="8">
    <source>
        <dbReference type="HAMAP-Rule" id="MF_00375"/>
    </source>
</evidence>
<dbReference type="Gene3D" id="3.40.640.10">
    <property type="entry name" value="Type I PLP-dependent aspartate aminotransferase-like (Major domain)"/>
    <property type="match status" value="1"/>
</dbReference>
<dbReference type="InterPro" id="IPR049704">
    <property type="entry name" value="Aminotrans_3_PPA_site"/>
</dbReference>
<dbReference type="PROSITE" id="PS00600">
    <property type="entry name" value="AA_TRANSFER_CLASS_3"/>
    <property type="match status" value="1"/>
</dbReference>
<keyword evidence="7 8" id="KW-0627">Porphyrin biosynthesis</keyword>
<evidence type="ECO:0000256" key="2">
    <source>
        <dbReference type="ARBA" id="ARBA00001933"/>
    </source>
</evidence>
<comment type="subunit">
    <text evidence="8">Homodimer.</text>
</comment>
<evidence type="ECO:0000256" key="5">
    <source>
        <dbReference type="ARBA" id="ARBA00022898"/>
    </source>
</evidence>
<dbReference type="PATRIC" id="fig|1262449.3.peg.2542"/>
<protein>
    <recommendedName>
        <fullName evidence="8">Glutamate-1-semialdehyde 2,1-aminomutase</fullName>
        <shortName evidence="8">GSA</shortName>
        <ecNumber evidence="8">5.4.3.8</ecNumber>
    </recommendedName>
    <alternativeName>
        <fullName evidence="8">Glutamate-1-semialdehyde aminotransferase</fullName>
        <shortName evidence="8">GSA-AT</shortName>
    </alternativeName>
</protein>
<dbReference type="EMBL" id="JPGY02000001">
    <property type="protein sequence ID" value="KRU14411.1"/>
    <property type="molecule type" value="Genomic_DNA"/>
</dbReference>
<dbReference type="HAMAP" id="MF_00375">
    <property type="entry name" value="HemL_aminotrans_3"/>
    <property type="match status" value="1"/>
</dbReference>
<dbReference type="GO" id="GO:0042286">
    <property type="term" value="F:glutamate-1-semialdehyde 2,1-aminomutase activity"/>
    <property type="evidence" value="ECO:0007669"/>
    <property type="project" value="UniProtKB-UniRule"/>
</dbReference>
<dbReference type="KEGG" id="cpae:CPAST_c35160"/>
<dbReference type="PANTHER" id="PTHR43713:SF3">
    <property type="entry name" value="GLUTAMATE-1-SEMIALDEHYDE 2,1-AMINOMUTASE 1, CHLOROPLASTIC-RELATED"/>
    <property type="match status" value="1"/>
</dbReference>
<dbReference type="AlphaFoldDB" id="A0A0H3J6E9"/>
<reference evidence="10 11" key="3">
    <citation type="journal article" name="Genome Announc.">
        <title>Improved Draft Genome Sequence of Clostridium pasteurianum Strain ATCC 6013 (DSM 525) Using a Hybrid Next-Generation Sequencing Approach.</title>
        <authorList>
            <person name="Pyne M.E."/>
            <person name="Utturkar S."/>
            <person name="Brown S.D."/>
            <person name="Moo-Young M."/>
            <person name="Chung D.A."/>
            <person name="Chou C.P."/>
        </authorList>
    </citation>
    <scope>NUCLEOTIDE SEQUENCE [LARGE SCALE GENOMIC DNA]</scope>
    <source>
        <strain evidence="10 11">ATCC 6013</strain>
    </source>
</reference>
<evidence type="ECO:0000256" key="6">
    <source>
        <dbReference type="ARBA" id="ARBA00023235"/>
    </source>
</evidence>
<dbReference type="GO" id="GO:0006782">
    <property type="term" value="P:protoporphyrinogen IX biosynthetic process"/>
    <property type="evidence" value="ECO:0007669"/>
    <property type="project" value="UniProtKB-UniRule"/>
</dbReference>
<comment type="catalytic activity">
    <reaction evidence="1 8">
        <text>(S)-4-amino-5-oxopentanoate = 5-aminolevulinate</text>
        <dbReference type="Rhea" id="RHEA:14265"/>
        <dbReference type="ChEBI" id="CHEBI:57501"/>
        <dbReference type="ChEBI" id="CHEBI:356416"/>
        <dbReference type="EC" id="5.4.3.8"/>
    </reaction>
</comment>
<dbReference type="FunFam" id="3.40.640.10:FF:000021">
    <property type="entry name" value="Glutamate-1-semialdehyde 2,1-aminomutase"/>
    <property type="match status" value="1"/>
</dbReference>
<dbReference type="GO" id="GO:0030170">
    <property type="term" value="F:pyridoxal phosphate binding"/>
    <property type="evidence" value="ECO:0007669"/>
    <property type="project" value="InterPro"/>
</dbReference>
<dbReference type="KEGG" id="cpat:CLPA_c35160"/>
<dbReference type="Pfam" id="PF00202">
    <property type="entry name" value="Aminotran_3"/>
    <property type="match status" value="1"/>
</dbReference>
<comment type="cofactor">
    <cofactor evidence="2 8">
        <name>pyridoxal 5'-phosphate</name>
        <dbReference type="ChEBI" id="CHEBI:597326"/>
    </cofactor>
</comment>
<dbReference type="EMBL" id="CP009268">
    <property type="protein sequence ID" value="AJA53564.1"/>
    <property type="molecule type" value="Genomic_DNA"/>
</dbReference>
<evidence type="ECO:0000313" key="10">
    <source>
        <dbReference type="EMBL" id="KRU14411.1"/>
    </source>
</evidence>
<feature type="modified residue" description="N6-(pyridoxal phosphate)lysine" evidence="8">
    <location>
        <position position="271"/>
    </location>
</feature>
<dbReference type="RefSeq" id="WP_003445878.1">
    <property type="nucleotide sequence ID" value="NZ_ANZB01000008.1"/>
</dbReference>
<dbReference type="Proteomes" id="UP000028042">
    <property type="component" value="Unassembled WGS sequence"/>
</dbReference>
<dbReference type="EC" id="5.4.3.8" evidence="8"/>
<keyword evidence="5 8" id="KW-0663">Pyridoxal phosphate</keyword>
<evidence type="ECO:0000313" key="11">
    <source>
        <dbReference type="Proteomes" id="UP000028042"/>
    </source>
</evidence>
<comment type="pathway">
    <text evidence="3">Porphyrin-containing compound metabolism; protoporphyrin-IX biosynthesis; 5-aminolevulinate from L-glutamyl-tRNA(Glu): step 2/2.</text>
</comment>
<dbReference type="InterPro" id="IPR004639">
    <property type="entry name" value="4pyrrol_synth_GluAld_NH2Trfase"/>
</dbReference>
<evidence type="ECO:0000313" key="9">
    <source>
        <dbReference type="EMBL" id="AJA53564.1"/>
    </source>
</evidence>
<keyword evidence="6 8" id="KW-0413">Isomerase</keyword>
<evidence type="ECO:0000256" key="7">
    <source>
        <dbReference type="ARBA" id="ARBA00023244"/>
    </source>
</evidence>
<dbReference type="GO" id="GO:0005737">
    <property type="term" value="C:cytoplasm"/>
    <property type="evidence" value="ECO:0007669"/>
    <property type="project" value="UniProtKB-SubCell"/>
</dbReference>
<accession>A0A0H3J6E9</accession>
<organism evidence="9 12">
    <name type="scientific">Clostridium pasteurianum DSM 525 = ATCC 6013</name>
    <dbReference type="NCBI Taxonomy" id="1262449"/>
    <lineage>
        <taxon>Bacteria</taxon>
        <taxon>Bacillati</taxon>
        <taxon>Bacillota</taxon>
        <taxon>Clostridia</taxon>
        <taxon>Eubacteriales</taxon>
        <taxon>Clostridiaceae</taxon>
        <taxon>Clostridium</taxon>
    </lineage>
</organism>
<dbReference type="SUPFAM" id="SSF53383">
    <property type="entry name" value="PLP-dependent transferases"/>
    <property type="match status" value="1"/>
</dbReference>
<dbReference type="Gene3D" id="3.90.1150.10">
    <property type="entry name" value="Aspartate Aminotransferase, domain 1"/>
    <property type="match status" value="1"/>
</dbReference>
<keyword evidence="12" id="KW-1185">Reference proteome</keyword>
<dbReference type="UniPathway" id="UPA00251">
    <property type="reaction ID" value="UER00317"/>
</dbReference>
<gene>
    <name evidence="8 9" type="primary">hemL</name>
    <name evidence="9" type="ORF">CLPA_c35160</name>
    <name evidence="10" type="ORF">CP6013_03669</name>
</gene>
<sequence>MKNKLNNENSVELFRRAKEVIPGGVNSPVRAFTDVDTTPPFIVKADGSKIYDEDNNEYIDYVGSYGPMILGHNPSIVNEKLKEQIDNSLSFGAPTRLEVEIAELIKEIVPSIEMIRMVNSGTEATMSALRAARGYTGRNKIVKFAGNYHGHGDCLLVQAGSGALTHGVPSSSGVPESITDNTIVAEYNNIESVANIFKNYGRDIAAVIMEPVSGNMGVVPATQEFIDYVREITREYNSVLIIDEVMTGFRLALSGAQSLYKVEPDLTCFGKIIGGGLPVGAYGGKKEIMQCVAPLGSVYQAGTLSGNPLSMIAGITTLTYLKNNLKIYDDLEIKGEKLQRGIEKAIEDFKIEATVNRVGSMITLFFSSKKVKDYEDAKSCNTELFAKYFKAMLNERIYLPPSQFETFFISNAHSEKDIEDTIKAVRNTLHNLSCS</sequence>
<dbReference type="GO" id="GO:0008483">
    <property type="term" value="F:transaminase activity"/>
    <property type="evidence" value="ECO:0007669"/>
    <property type="project" value="InterPro"/>
</dbReference>
<dbReference type="InterPro" id="IPR015424">
    <property type="entry name" value="PyrdxlP-dep_Trfase"/>
</dbReference>
<evidence type="ECO:0000313" key="12">
    <source>
        <dbReference type="Proteomes" id="UP000030905"/>
    </source>
</evidence>
<evidence type="ECO:0000256" key="4">
    <source>
        <dbReference type="ARBA" id="ARBA00008981"/>
    </source>
</evidence>
<comment type="similarity">
    <text evidence="4 8">Belongs to the class-III pyridoxal-phosphate-dependent aminotransferase family. HemL subfamily.</text>
</comment>
<dbReference type="eggNOG" id="COG0001">
    <property type="taxonomic scope" value="Bacteria"/>
</dbReference>
<comment type="subcellular location">
    <subcellularLocation>
        <location evidence="8">Cytoplasm</location>
    </subcellularLocation>
</comment>
<dbReference type="NCBIfam" id="TIGR00713">
    <property type="entry name" value="hemL"/>
    <property type="match status" value="1"/>
</dbReference>
<dbReference type="PANTHER" id="PTHR43713">
    <property type="entry name" value="GLUTAMATE-1-SEMIALDEHYDE 2,1-AMINOMUTASE"/>
    <property type="match status" value="1"/>
</dbReference>
<reference evidence="9 12" key="1">
    <citation type="journal article" date="2015" name="Genome Announc.">
        <title>Complete Genome Sequence of the Nitrogen-Fixing and Solvent-Producing Clostridium pasteurianum DSM 525.</title>
        <authorList>
            <person name="Poehlein A."/>
            <person name="Grosse-Honebrink A."/>
            <person name="Zhang Y."/>
            <person name="Minton N.P."/>
            <person name="Daniel R."/>
        </authorList>
    </citation>
    <scope>NUCLEOTIDE SEQUENCE [LARGE SCALE GENOMIC DNA]</scope>
    <source>
        <strain evidence="9">DSM 525</strain>
        <strain evidence="12">DSM 525 / ATCC 6013</strain>
    </source>
</reference>
<evidence type="ECO:0000256" key="1">
    <source>
        <dbReference type="ARBA" id="ARBA00001579"/>
    </source>
</evidence>
<name>A0A0H3J6E9_CLOPA</name>
<dbReference type="CDD" id="cd00610">
    <property type="entry name" value="OAT_like"/>
    <property type="match status" value="1"/>
</dbReference>
<keyword evidence="8" id="KW-0963">Cytoplasm</keyword>
<dbReference type="NCBIfam" id="NF000818">
    <property type="entry name" value="PRK00062.1"/>
    <property type="match status" value="1"/>
</dbReference>
<reference evidence="10" key="2">
    <citation type="submission" date="2015-10" db="EMBL/GenBank/DDBJ databases">
        <title>Improved Draft Genome Sequence of Clostridium pasteurianum Strain ATCC 6013 (DSM 525) Using a Hybrid Next-Generation Sequencing Approach.</title>
        <authorList>
            <person name="Pyne M.E."/>
            <person name="Utturkar S.M."/>
            <person name="Brown S.D."/>
            <person name="Moo-Young M."/>
            <person name="Chung D.A."/>
            <person name="Chou P.C."/>
        </authorList>
    </citation>
    <scope>NUCLEOTIDE SEQUENCE</scope>
    <source>
        <strain evidence="10">ATCC 6013</strain>
    </source>
</reference>
<evidence type="ECO:0000256" key="3">
    <source>
        <dbReference type="ARBA" id="ARBA00004819"/>
    </source>
</evidence>
<dbReference type="GeneID" id="93075612"/>
<dbReference type="InterPro" id="IPR015421">
    <property type="entry name" value="PyrdxlP-dep_Trfase_major"/>
</dbReference>
<proteinExistence type="inferred from homology"/>